<protein>
    <submittedName>
        <fullName evidence="1">Uncharacterized protein</fullName>
    </submittedName>
</protein>
<sequence>MHRNLEEKRSVQKFSELHYRSLIPFLPSREKIKMPHEVWQIITDYALEIRCSISN</sequence>
<reference evidence="1" key="1">
    <citation type="submission" date="2006-08" db="EMBL/GenBank/DDBJ databases">
        <title>Use of IS1111 Insertion Sequences for Differentiation of Coxiella burnetii Isolates.</title>
        <authorList>
            <person name="Denison A.M."/>
            <person name="Thompson H.A."/>
            <person name="Massung R.F."/>
        </authorList>
    </citation>
    <scope>NUCLEOTIDE SEQUENCE</scope>
    <source>
        <strain evidence="1">WAV</strain>
    </source>
</reference>
<evidence type="ECO:0000313" key="1">
    <source>
        <dbReference type="EMBL" id="ABI95987.1"/>
    </source>
</evidence>
<name>Q06HD5_COXBE</name>
<dbReference type="AlphaFoldDB" id="Q06HD5"/>
<dbReference type="EMBL" id="DQ882627">
    <property type="protein sequence ID" value="ABI95987.1"/>
    <property type="molecule type" value="Genomic_DNA"/>
</dbReference>
<proteinExistence type="predicted"/>
<accession>Q06HD5</accession>
<organism evidence="1">
    <name type="scientific">Coxiella burnetii</name>
    <dbReference type="NCBI Taxonomy" id="777"/>
    <lineage>
        <taxon>Bacteria</taxon>
        <taxon>Pseudomonadati</taxon>
        <taxon>Pseudomonadota</taxon>
        <taxon>Gammaproteobacteria</taxon>
        <taxon>Legionellales</taxon>
        <taxon>Coxiellaceae</taxon>
        <taxon>Coxiella</taxon>
    </lineage>
</organism>